<dbReference type="InterPro" id="IPR053714">
    <property type="entry name" value="Iso_Racemase_Enz_sf"/>
</dbReference>
<sequence length="267" mass="28179">MADPARAAGSAGAGVGSVSKLHFTLGPPLGHRATFGLIVLRTDETVEADARQMLAGEGLAHYVSRGPCQPHVTMAGLALMEAEIPRSTSLLPDERGYDVVGYACTSGATSIGSDRVEAAVRAGTRVRHVTNPLVAAIAAMQALGARRLAFVSPYLPEVSQAMRARLEEAGMEIAGFGSMEERDDLRVARIDGPSIAAGIRNVVAQAPCDAVFLSCTNLRALHLVAPLEAELGLPVLTSNQVLLWHMLRLAGQETDHLPFGRLMARSI</sequence>
<evidence type="ECO:0000313" key="1">
    <source>
        <dbReference type="EMBL" id="SLN61574.1"/>
    </source>
</evidence>
<keyword evidence="2" id="KW-1185">Reference proteome</keyword>
<gene>
    <name evidence="1" type="primary">maiA</name>
    <name evidence="1" type="ORF">PSM7751_03098</name>
</gene>
<dbReference type="PANTHER" id="PTHR40267:SF1">
    <property type="entry name" value="BLR3294 PROTEIN"/>
    <property type="match status" value="1"/>
</dbReference>
<dbReference type="Proteomes" id="UP000193963">
    <property type="component" value="Unassembled WGS sequence"/>
</dbReference>
<dbReference type="PANTHER" id="PTHR40267">
    <property type="entry name" value="BLR3294 PROTEIN"/>
    <property type="match status" value="1"/>
</dbReference>
<dbReference type="AlphaFoldDB" id="A0A1X6ZTZ7"/>
<organism evidence="1 2">
    <name type="scientific">Pseudooceanicola marinus</name>
    <dbReference type="NCBI Taxonomy" id="396013"/>
    <lineage>
        <taxon>Bacteria</taxon>
        <taxon>Pseudomonadati</taxon>
        <taxon>Pseudomonadota</taxon>
        <taxon>Alphaproteobacteria</taxon>
        <taxon>Rhodobacterales</taxon>
        <taxon>Paracoccaceae</taxon>
        <taxon>Pseudooceanicola</taxon>
    </lineage>
</organism>
<dbReference type="InterPro" id="IPR026286">
    <property type="entry name" value="MaiA/AMDase"/>
</dbReference>
<dbReference type="EC" id="5.2.1.1" evidence="1"/>
<dbReference type="Pfam" id="PF17645">
    <property type="entry name" value="Amdase"/>
    <property type="match status" value="1"/>
</dbReference>
<name>A0A1X6ZTZ7_9RHOB</name>
<protein>
    <submittedName>
        <fullName evidence="1">Maleate isomerase</fullName>
        <ecNumber evidence="1">5.2.1.1</ecNumber>
    </submittedName>
</protein>
<dbReference type="Gene3D" id="3.40.50.12500">
    <property type="match status" value="1"/>
</dbReference>
<dbReference type="GO" id="GO:0050076">
    <property type="term" value="F:maleate isomerase activity"/>
    <property type="evidence" value="ECO:0007669"/>
    <property type="project" value="UniProtKB-EC"/>
</dbReference>
<reference evidence="1 2" key="1">
    <citation type="submission" date="2017-03" db="EMBL/GenBank/DDBJ databases">
        <authorList>
            <person name="Afonso C.L."/>
            <person name="Miller P.J."/>
            <person name="Scott M.A."/>
            <person name="Spackman E."/>
            <person name="Goraichik I."/>
            <person name="Dimitrov K.M."/>
            <person name="Suarez D.L."/>
            <person name="Swayne D.E."/>
        </authorList>
    </citation>
    <scope>NUCLEOTIDE SEQUENCE [LARGE SCALE GENOMIC DNA]</scope>
    <source>
        <strain evidence="1 2">CECT 7751</strain>
    </source>
</reference>
<accession>A0A1X6ZTZ7</accession>
<dbReference type="EMBL" id="FWFN01000006">
    <property type="protein sequence ID" value="SLN61574.1"/>
    <property type="molecule type" value="Genomic_DNA"/>
</dbReference>
<keyword evidence="1" id="KW-0413">Isomerase</keyword>
<proteinExistence type="predicted"/>
<dbReference type="OrthoDB" id="9816064at2"/>
<dbReference type="PIRSF" id="PIRSF015736">
    <property type="entry name" value="MI"/>
    <property type="match status" value="1"/>
</dbReference>
<evidence type="ECO:0000313" key="2">
    <source>
        <dbReference type="Proteomes" id="UP000193963"/>
    </source>
</evidence>